<sequence length="243" mass="25671">MVDVDKIDLGAVVMTGLSMALMKQQPVAAATVDRLRRVHPDKTPAELVAYMNKFYLVGVAAIGAGTGAASAAPSGLVRAPAVYLQRLSFLEASALYTLSVAEVHGLHAEDLERRTLLATSVLAGNFAATKVLQETVGRTAPYWGREIVKSIPMSVILKANKLLGPQFITKWGSTQGVLVLSQQVPLLIAVALGGGGSTLVGWTIIKAAQAILGPAPDSWDHLPDVTSPATARRARRTAQTSRR</sequence>
<gene>
    <name evidence="2" type="ORF">Cco03nite_23790</name>
</gene>
<dbReference type="AlphaFoldDB" id="A0A8J3KYD5"/>
<name>A0A8J3KYD5_9ACTN</name>
<evidence type="ECO:0008006" key="4">
    <source>
        <dbReference type="Google" id="ProtNLM"/>
    </source>
</evidence>
<protein>
    <recommendedName>
        <fullName evidence="4">EcsC family protein</fullName>
    </recommendedName>
</protein>
<accession>A0A8J3KYD5</accession>
<feature type="region of interest" description="Disordered" evidence="1">
    <location>
        <begin position="222"/>
        <end position="243"/>
    </location>
</feature>
<comment type="caution">
    <text evidence="2">The sequence shown here is derived from an EMBL/GenBank/DDBJ whole genome shotgun (WGS) entry which is preliminary data.</text>
</comment>
<keyword evidence="3" id="KW-1185">Reference proteome</keyword>
<evidence type="ECO:0000313" key="2">
    <source>
        <dbReference type="EMBL" id="GIG05679.1"/>
    </source>
</evidence>
<organism evidence="2 3">
    <name type="scientific">Catellatospora coxensis</name>
    <dbReference type="NCBI Taxonomy" id="310354"/>
    <lineage>
        <taxon>Bacteria</taxon>
        <taxon>Bacillati</taxon>
        <taxon>Actinomycetota</taxon>
        <taxon>Actinomycetes</taxon>
        <taxon>Micromonosporales</taxon>
        <taxon>Micromonosporaceae</taxon>
        <taxon>Catellatospora</taxon>
    </lineage>
</organism>
<proteinExistence type="predicted"/>
<dbReference type="RefSeq" id="WP_203692106.1">
    <property type="nucleotide sequence ID" value="NZ_BAAALC010000025.1"/>
</dbReference>
<feature type="compositionally biased region" description="Basic residues" evidence="1">
    <location>
        <begin position="232"/>
        <end position="243"/>
    </location>
</feature>
<dbReference type="Proteomes" id="UP000630887">
    <property type="component" value="Unassembled WGS sequence"/>
</dbReference>
<dbReference type="EMBL" id="BONI01000016">
    <property type="protein sequence ID" value="GIG05679.1"/>
    <property type="molecule type" value="Genomic_DNA"/>
</dbReference>
<reference evidence="2 3" key="1">
    <citation type="submission" date="2021-01" db="EMBL/GenBank/DDBJ databases">
        <title>Whole genome shotgun sequence of Catellatospora coxensis NBRC 107359.</title>
        <authorList>
            <person name="Komaki H."/>
            <person name="Tamura T."/>
        </authorList>
    </citation>
    <scope>NUCLEOTIDE SEQUENCE [LARGE SCALE GENOMIC DNA]</scope>
    <source>
        <strain evidence="2 3">NBRC 107359</strain>
    </source>
</reference>
<evidence type="ECO:0000256" key="1">
    <source>
        <dbReference type="SAM" id="MobiDB-lite"/>
    </source>
</evidence>
<evidence type="ECO:0000313" key="3">
    <source>
        <dbReference type="Proteomes" id="UP000630887"/>
    </source>
</evidence>